<accession>A0A8X6L470</accession>
<evidence type="ECO:0000256" key="1">
    <source>
        <dbReference type="SAM" id="Phobius"/>
    </source>
</evidence>
<name>A0A8X6L470_TRICU</name>
<dbReference type="EMBL" id="BMAO01004466">
    <property type="protein sequence ID" value="GFQ94866.1"/>
    <property type="molecule type" value="Genomic_DNA"/>
</dbReference>
<keyword evidence="1" id="KW-0472">Membrane</keyword>
<protein>
    <submittedName>
        <fullName evidence="2">Uncharacterized protein</fullName>
    </submittedName>
</protein>
<dbReference type="Proteomes" id="UP000887116">
    <property type="component" value="Unassembled WGS sequence"/>
</dbReference>
<reference evidence="2" key="1">
    <citation type="submission" date="2020-07" db="EMBL/GenBank/DDBJ databases">
        <title>Multicomponent nature underlies the extraordinary mechanical properties of spider dragline silk.</title>
        <authorList>
            <person name="Kono N."/>
            <person name="Nakamura H."/>
            <person name="Mori M."/>
            <person name="Yoshida Y."/>
            <person name="Ohtoshi R."/>
            <person name="Malay A.D."/>
            <person name="Moran D.A.P."/>
            <person name="Tomita M."/>
            <person name="Numata K."/>
            <person name="Arakawa K."/>
        </authorList>
    </citation>
    <scope>NUCLEOTIDE SEQUENCE</scope>
</reference>
<keyword evidence="1" id="KW-0812">Transmembrane</keyword>
<organism evidence="2 3">
    <name type="scientific">Trichonephila clavata</name>
    <name type="common">Joro spider</name>
    <name type="synonym">Nephila clavata</name>
    <dbReference type="NCBI Taxonomy" id="2740835"/>
    <lineage>
        <taxon>Eukaryota</taxon>
        <taxon>Metazoa</taxon>
        <taxon>Ecdysozoa</taxon>
        <taxon>Arthropoda</taxon>
        <taxon>Chelicerata</taxon>
        <taxon>Arachnida</taxon>
        <taxon>Araneae</taxon>
        <taxon>Araneomorphae</taxon>
        <taxon>Entelegynae</taxon>
        <taxon>Araneoidea</taxon>
        <taxon>Nephilidae</taxon>
        <taxon>Trichonephila</taxon>
    </lineage>
</organism>
<feature type="transmembrane region" description="Helical" evidence="1">
    <location>
        <begin position="40"/>
        <end position="62"/>
    </location>
</feature>
<keyword evidence="1" id="KW-1133">Transmembrane helix</keyword>
<gene>
    <name evidence="2" type="ORF">TNCT_129271</name>
</gene>
<proteinExistence type="predicted"/>
<dbReference type="AlphaFoldDB" id="A0A8X6L470"/>
<sequence length="118" mass="12962">MGGVNGIWPPSRHEVPGLNDGVEFPTRSAQERVFDGAKDILFVSIGGGKTIFSLVVIIFFGYTDSFQFHRGPARPEFHTFLTCQVEPPEDSSKLDGGKIPITCCRARSKAEAKEDFSI</sequence>
<evidence type="ECO:0000313" key="2">
    <source>
        <dbReference type="EMBL" id="GFQ94866.1"/>
    </source>
</evidence>
<comment type="caution">
    <text evidence="2">The sequence shown here is derived from an EMBL/GenBank/DDBJ whole genome shotgun (WGS) entry which is preliminary data.</text>
</comment>
<keyword evidence="3" id="KW-1185">Reference proteome</keyword>
<evidence type="ECO:0000313" key="3">
    <source>
        <dbReference type="Proteomes" id="UP000887116"/>
    </source>
</evidence>